<dbReference type="Gene3D" id="1.10.357.40">
    <property type="entry name" value="YbiA-like"/>
    <property type="match status" value="1"/>
</dbReference>
<gene>
    <name evidence="2" type="ORF">EDB81DRAFT_774637</name>
</gene>
<reference evidence="2" key="1">
    <citation type="journal article" date="2021" name="Nat. Commun.">
        <title>Genetic determinants of endophytism in the Arabidopsis root mycobiome.</title>
        <authorList>
            <person name="Mesny F."/>
            <person name="Miyauchi S."/>
            <person name="Thiergart T."/>
            <person name="Pickel B."/>
            <person name="Atanasova L."/>
            <person name="Karlsson M."/>
            <person name="Huettel B."/>
            <person name="Barry K.W."/>
            <person name="Haridas S."/>
            <person name="Chen C."/>
            <person name="Bauer D."/>
            <person name="Andreopoulos W."/>
            <person name="Pangilinan J."/>
            <person name="LaButti K."/>
            <person name="Riley R."/>
            <person name="Lipzen A."/>
            <person name="Clum A."/>
            <person name="Drula E."/>
            <person name="Henrissat B."/>
            <person name="Kohler A."/>
            <person name="Grigoriev I.V."/>
            <person name="Martin F.M."/>
            <person name="Hacquard S."/>
        </authorList>
    </citation>
    <scope>NUCLEOTIDE SEQUENCE</scope>
    <source>
        <strain evidence="2">MPI-CAGE-AT-0147</strain>
    </source>
</reference>
<dbReference type="CDD" id="cd15457">
    <property type="entry name" value="NADAR"/>
    <property type="match status" value="1"/>
</dbReference>
<proteinExistence type="predicted"/>
<dbReference type="EMBL" id="JAGMUV010000002">
    <property type="protein sequence ID" value="KAH7170182.1"/>
    <property type="molecule type" value="Genomic_DNA"/>
</dbReference>
<evidence type="ECO:0000313" key="2">
    <source>
        <dbReference type="EMBL" id="KAH7170182.1"/>
    </source>
</evidence>
<sequence>MAITNNHSKTRPSPHKIVDMALINTKPITGPSHDPATLSESEEDEYGLLFFHLPDGKHGEFSQWYPSKFTMSKPHMSKMVGRIVDEADPDGTITFNCAEQYMTYCQAARFGDTTRQAQALASSDPEFHDWLGKRIKGYTIDGWDEVRTEVMEVGSIAKFGQDPVLRQKLLSTGGRKLCKASKNDAIYGIGYEGKMALHWDKRWGDNRLGKALMAARDYFLEQDYYANQDNPLDKKMAELKLEE</sequence>
<accession>A0A9P9FP20</accession>
<feature type="domain" description="NADAR" evidence="1">
    <location>
        <begin position="51"/>
        <end position="217"/>
    </location>
</feature>
<keyword evidence="3" id="KW-1185">Reference proteome</keyword>
<name>A0A9P9FP20_9HYPO</name>
<dbReference type="SUPFAM" id="SSF143990">
    <property type="entry name" value="YbiA-like"/>
    <property type="match status" value="1"/>
</dbReference>
<evidence type="ECO:0000313" key="3">
    <source>
        <dbReference type="Proteomes" id="UP000738349"/>
    </source>
</evidence>
<protein>
    <recommendedName>
        <fullName evidence="1">NADAR domain-containing protein</fullName>
    </recommendedName>
</protein>
<comment type="caution">
    <text evidence="2">The sequence shown here is derived from an EMBL/GenBank/DDBJ whole genome shotgun (WGS) entry which is preliminary data.</text>
</comment>
<dbReference type="InterPro" id="IPR037238">
    <property type="entry name" value="YbiA-like_sf"/>
</dbReference>
<dbReference type="AlphaFoldDB" id="A0A9P9FP20"/>
<dbReference type="Proteomes" id="UP000738349">
    <property type="component" value="Unassembled WGS sequence"/>
</dbReference>
<dbReference type="InterPro" id="IPR012816">
    <property type="entry name" value="NADAR"/>
</dbReference>
<organism evidence="2 3">
    <name type="scientific">Dactylonectria macrodidyma</name>
    <dbReference type="NCBI Taxonomy" id="307937"/>
    <lineage>
        <taxon>Eukaryota</taxon>
        <taxon>Fungi</taxon>
        <taxon>Dikarya</taxon>
        <taxon>Ascomycota</taxon>
        <taxon>Pezizomycotina</taxon>
        <taxon>Sordariomycetes</taxon>
        <taxon>Hypocreomycetidae</taxon>
        <taxon>Hypocreales</taxon>
        <taxon>Nectriaceae</taxon>
        <taxon>Dactylonectria</taxon>
    </lineage>
</organism>
<evidence type="ECO:0000259" key="1">
    <source>
        <dbReference type="Pfam" id="PF08719"/>
    </source>
</evidence>
<dbReference type="OrthoDB" id="206452at2759"/>
<dbReference type="NCBIfam" id="TIGR02464">
    <property type="entry name" value="ribofla_fusion"/>
    <property type="match status" value="1"/>
</dbReference>
<dbReference type="Pfam" id="PF08719">
    <property type="entry name" value="NADAR"/>
    <property type="match status" value="1"/>
</dbReference>